<evidence type="ECO:0000256" key="2">
    <source>
        <dbReference type="ARBA" id="ARBA00022857"/>
    </source>
</evidence>
<dbReference type="Pfam" id="PF01872">
    <property type="entry name" value="RibD_C"/>
    <property type="match status" value="1"/>
</dbReference>
<reference evidence="5 6" key="1">
    <citation type="submission" date="2022-10" db="EMBL/GenBank/DDBJ databases">
        <title>The complete genomes of actinobacterial strains from the NBC collection.</title>
        <authorList>
            <person name="Joergensen T.S."/>
            <person name="Alvarez Arevalo M."/>
            <person name="Sterndorff E.B."/>
            <person name="Faurdal D."/>
            <person name="Vuksanovic O."/>
            <person name="Mourched A.-S."/>
            <person name="Charusanti P."/>
            <person name="Shaw S."/>
            <person name="Blin K."/>
            <person name="Weber T."/>
        </authorList>
    </citation>
    <scope>NUCLEOTIDE SEQUENCE [LARGE SCALE GENOMIC DNA]</scope>
    <source>
        <strain evidence="5 6">NBC_00319</strain>
    </source>
</reference>
<keyword evidence="6" id="KW-1185">Reference proteome</keyword>
<keyword evidence="2" id="KW-0521">NADP</keyword>
<dbReference type="SUPFAM" id="SSF53597">
    <property type="entry name" value="Dihydrofolate reductase-like"/>
    <property type="match status" value="1"/>
</dbReference>
<sequence length="249" mass="25910">MYLLQKATQLTVDRDTLTDLYAYPATDAGTCHVRANMVTSLDGAAAADGLSAGLGGDGDKQVFGLLRDLTDVVLVGSATVTQEGYGPIDPEGDDPSITTLAIVSGSLHLDADQDAVTAASTVVLTHEGAPADRRARLVEAGATLLDCGTDDVDLHRALAHLADRGRTRVLCEGGPGLLAALFADDLVDELCLTTGPTLIGGDAGRITHGDTGGTRRLRRAHVLADDEGFLFTRWVRGERGESTAASDDN</sequence>
<dbReference type="Gene3D" id="3.40.430.10">
    <property type="entry name" value="Dihydrofolate Reductase, subunit A"/>
    <property type="match status" value="1"/>
</dbReference>
<dbReference type="InterPro" id="IPR024072">
    <property type="entry name" value="DHFR-like_dom_sf"/>
</dbReference>
<name>A0AAU4K3H8_9NOCA</name>
<dbReference type="RefSeq" id="WP_328857825.1">
    <property type="nucleotide sequence ID" value="NZ_CP108021.1"/>
</dbReference>
<dbReference type="AlphaFoldDB" id="A0AAU4K3H8"/>
<proteinExistence type="predicted"/>
<dbReference type="PANTHER" id="PTHR38011">
    <property type="entry name" value="DIHYDROFOLATE REDUCTASE FAMILY PROTEIN (AFU_ORTHOLOGUE AFUA_8G06820)"/>
    <property type="match status" value="1"/>
</dbReference>
<organism evidence="5 6">
    <name type="scientific">Williamsia herbipolensis</name>
    <dbReference type="NCBI Taxonomy" id="1603258"/>
    <lineage>
        <taxon>Bacteria</taxon>
        <taxon>Bacillati</taxon>
        <taxon>Actinomycetota</taxon>
        <taxon>Actinomycetes</taxon>
        <taxon>Mycobacteriales</taxon>
        <taxon>Nocardiaceae</taxon>
        <taxon>Williamsia</taxon>
    </lineage>
</organism>
<dbReference type="PANTHER" id="PTHR38011:SF7">
    <property type="entry name" value="2,5-DIAMINO-6-RIBOSYLAMINO-4(3H)-PYRIMIDINONE 5'-PHOSPHATE REDUCTASE"/>
    <property type="match status" value="1"/>
</dbReference>
<dbReference type="EMBL" id="CP108021">
    <property type="protein sequence ID" value="WUM20551.1"/>
    <property type="molecule type" value="Genomic_DNA"/>
</dbReference>
<comment type="pathway">
    <text evidence="1">Cofactor biosynthesis; riboflavin biosynthesis.</text>
</comment>
<dbReference type="GO" id="GO:0008703">
    <property type="term" value="F:5-amino-6-(5-phosphoribosylamino)uracil reductase activity"/>
    <property type="evidence" value="ECO:0007669"/>
    <property type="project" value="InterPro"/>
</dbReference>
<feature type="domain" description="Bacterial bifunctional deaminase-reductase C-terminal" evidence="4">
    <location>
        <begin position="32"/>
        <end position="230"/>
    </location>
</feature>
<evidence type="ECO:0000256" key="3">
    <source>
        <dbReference type="ARBA" id="ARBA00023002"/>
    </source>
</evidence>
<protein>
    <submittedName>
        <fullName evidence="5">Pyrimidine reductase family protein</fullName>
    </submittedName>
</protein>
<dbReference type="KEGG" id="whr:OG579_01510"/>
<evidence type="ECO:0000313" key="6">
    <source>
        <dbReference type="Proteomes" id="UP001432128"/>
    </source>
</evidence>
<dbReference type="InterPro" id="IPR050765">
    <property type="entry name" value="Riboflavin_Biosynth_HTPR"/>
</dbReference>
<dbReference type="Proteomes" id="UP001432128">
    <property type="component" value="Chromosome"/>
</dbReference>
<accession>A0AAU4K3H8</accession>
<gene>
    <name evidence="5" type="ORF">OG579_01510</name>
</gene>
<dbReference type="InterPro" id="IPR002734">
    <property type="entry name" value="RibDG_C"/>
</dbReference>
<evidence type="ECO:0000256" key="1">
    <source>
        <dbReference type="ARBA" id="ARBA00005104"/>
    </source>
</evidence>
<evidence type="ECO:0000259" key="4">
    <source>
        <dbReference type="Pfam" id="PF01872"/>
    </source>
</evidence>
<keyword evidence="3" id="KW-0560">Oxidoreductase</keyword>
<dbReference type="GO" id="GO:0009231">
    <property type="term" value="P:riboflavin biosynthetic process"/>
    <property type="evidence" value="ECO:0007669"/>
    <property type="project" value="InterPro"/>
</dbReference>
<evidence type="ECO:0000313" key="5">
    <source>
        <dbReference type="EMBL" id="WUM20551.1"/>
    </source>
</evidence>